<organism evidence="8 9">
    <name type="scientific">Actinomadura gamaensis</name>
    <dbReference type="NCBI Taxonomy" id="1763541"/>
    <lineage>
        <taxon>Bacteria</taxon>
        <taxon>Bacillati</taxon>
        <taxon>Actinomycetota</taxon>
        <taxon>Actinomycetes</taxon>
        <taxon>Streptosporangiales</taxon>
        <taxon>Thermomonosporaceae</taxon>
        <taxon>Actinomadura</taxon>
    </lineage>
</organism>
<dbReference type="RefSeq" id="WP_378251589.1">
    <property type="nucleotide sequence ID" value="NZ_JBHSIT010000001.1"/>
</dbReference>
<dbReference type="SUPFAM" id="SSF88946">
    <property type="entry name" value="Sigma2 domain of RNA polymerase sigma factors"/>
    <property type="match status" value="1"/>
</dbReference>
<evidence type="ECO:0000256" key="2">
    <source>
        <dbReference type="ARBA" id="ARBA00023015"/>
    </source>
</evidence>
<protein>
    <submittedName>
        <fullName evidence="8">Sigma-70 family RNA polymerase sigma factor</fullName>
    </submittedName>
</protein>
<dbReference type="SUPFAM" id="SSF88659">
    <property type="entry name" value="Sigma3 and sigma4 domains of RNA polymerase sigma factors"/>
    <property type="match status" value="1"/>
</dbReference>
<gene>
    <name evidence="8" type="ORF">ACFPCY_00830</name>
</gene>
<dbReference type="InterPro" id="IPR013249">
    <property type="entry name" value="RNA_pol_sigma70_r4_t2"/>
</dbReference>
<dbReference type="Gene3D" id="1.10.10.10">
    <property type="entry name" value="Winged helix-like DNA-binding domain superfamily/Winged helix DNA-binding domain"/>
    <property type="match status" value="1"/>
</dbReference>
<proteinExistence type="inferred from homology"/>
<evidence type="ECO:0000313" key="8">
    <source>
        <dbReference type="EMBL" id="MFC4905851.1"/>
    </source>
</evidence>
<accession>A0ABV9TP30</accession>
<name>A0ABV9TP30_9ACTN</name>
<keyword evidence="3" id="KW-0731">Sigma factor</keyword>
<evidence type="ECO:0000259" key="7">
    <source>
        <dbReference type="Pfam" id="PF08281"/>
    </source>
</evidence>
<comment type="similarity">
    <text evidence="1">Belongs to the sigma-70 factor family. ECF subfamily.</text>
</comment>
<sequence length="235" mass="24918">MPRSGSATREPRPPAVPPDATPDVPADATPDVPPDATPEAGAESPAGADDSAVIVASRREPERFALLFQRHARAIGRYVTRRLGPGPAEDVVAETFLIAFRERDRYDASCPDARPWLYGIATNLVRRHRRDEVRLLRALARTGIDPVIESFSDAADARLSAGAAGRGLAAAIAGLPAAQRDVLLLVTWAGLTYDEAGQALGVPSGTVRSRMNRARAKLRGALGGTDPSALTEESQ</sequence>
<dbReference type="InterPro" id="IPR036388">
    <property type="entry name" value="WH-like_DNA-bd_sf"/>
</dbReference>
<dbReference type="Proteomes" id="UP001595872">
    <property type="component" value="Unassembled WGS sequence"/>
</dbReference>
<dbReference type="PANTHER" id="PTHR43133:SF25">
    <property type="entry name" value="RNA POLYMERASE SIGMA FACTOR RFAY-RELATED"/>
    <property type="match status" value="1"/>
</dbReference>
<dbReference type="InterPro" id="IPR013324">
    <property type="entry name" value="RNA_pol_sigma_r3/r4-like"/>
</dbReference>
<reference evidence="9" key="1">
    <citation type="journal article" date="2019" name="Int. J. Syst. Evol. Microbiol.">
        <title>The Global Catalogue of Microorganisms (GCM) 10K type strain sequencing project: providing services to taxonomists for standard genome sequencing and annotation.</title>
        <authorList>
            <consortium name="The Broad Institute Genomics Platform"/>
            <consortium name="The Broad Institute Genome Sequencing Center for Infectious Disease"/>
            <person name="Wu L."/>
            <person name="Ma J."/>
        </authorList>
    </citation>
    <scope>NUCLEOTIDE SEQUENCE [LARGE SCALE GENOMIC DNA]</scope>
    <source>
        <strain evidence="9">KLKA75</strain>
    </source>
</reference>
<dbReference type="EMBL" id="JBHSIT010000001">
    <property type="protein sequence ID" value="MFC4905851.1"/>
    <property type="molecule type" value="Genomic_DNA"/>
</dbReference>
<evidence type="ECO:0000313" key="9">
    <source>
        <dbReference type="Proteomes" id="UP001595872"/>
    </source>
</evidence>
<evidence type="ECO:0000256" key="4">
    <source>
        <dbReference type="ARBA" id="ARBA00023163"/>
    </source>
</evidence>
<dbReference type="InterPro" id="IPR014284">
    <property type="entry name" value="RNA_pol_sigma-70_dom"/>
</dbReference>
<keyword evidence="2" id="KW-0805">Transcription regulation</keyword>
<feature type="domain" description="RNA polymerase sigma factor 70 region 4 type 2" evidence="7">
    <location>
        <begin position="168"/>
        <end position="218"/>
    </location>
</feature>
<keyword evidence="4" id="KW-0804">Transcription</keyword>
<dbReference type="PANTHER" id="PTHR43133">
    <property type="entry name" value="RNA POLYMERASE ECF-TYPE SIGMA FACTO"/>
    <property type="match status" value="1"/>
</dbReference>
<dbReference type="Gene3D" id="1.10.1740.10">
    <property type="match status" value="1"/>
</dbReference>
<feature type="region of interest" description="Disordered" evidence="5">
    <location>
        <begin position="1"/>
        <end position="49"/>
    </location>
</feature>
<evidence type="ECO:0000256" key="3">
    <source>
        <dbReference type="ARBA" id="ARBA00023082"/>
    </source>
</evidence>
<feature type="domain" description="RNA polymerase sigma-70 region 2" evidence="6">
    <location>
        <begin position="67"/>
        <end position="133"/>
    </location>
</feature>
<comment type="caution">
    <text evidence="8">The sequence shown here is derived from an EMBL/GenBank/DDBJ whole genome shotgun (WGS) entry which is preliminary data.</text>
</comment>
<dbReference type="Pfam" id="PF04542">
    <property type="entry name" value="Sigma70_r2"/>
    <property type="match status" value="1"/>
</dbReference>
<dbReference type="CDD" id="cd06171">
    <property type="entry name" value="Sigma70_r4"/>
    <property type="match status" value="1"/>
</dbReference>
<keyword evidence="9" id="KW-1185">Reference proteome</keyword>
<dbReference type="Pfam" id="PF08281">
    <property type="entry name" value="Sigma70_r4_2"/>
    <property type="match status" value="1"/>
</dbReference>
<feature type="compositionally biased region" description="Low complexity" evidence="5">
    <location>
        <begin position="21"/>
        <end position="30"/>
    </location>
</feature>
<dbReference type="InterPro" id="IPR007627">
    <property type="entry name" value="RNA_pol_sigma70_r2"/>
</dbReference>
<evidence type="ECO:0000259" key="6">
    <source>
        <dbReference type="Pfam" id="PF04542"/>
    </source>
</evidence>
<dbReference type="InterPro" id="IPR039425">
    <property type="entry name" value="RNA_pol_sigma-70-like"/>
</dbReference>
<evidence type="ECO:0000256" key="1">
    <source>
        <dbReference type="ARBA" id="ARBA00010641"/>
    </source>
</evidence>
<dbReference type="InterPro" id="IPR013325">
    <property type="entry name" value="RNA_pol_sigma_r2"/>
</dbReference>
<evidence type="ECO:0000256" key="5">
    <source>
        <dbReference type="SAM" id="MobiDB-lite"/>
    </source>
</evidence>
<dbReference type="NCBIfam" id="TIGR02937">
    <property type="entry name" value="sigma70-ECF"/>
    <property type="match status" value="1"/>
</dbReference>